<comment type="similarity">
    <text evidence="7">Belongs to the IspD/TarI cytidylyltransferase family. IspD subfamily.</text>
</comment>
<keyword evidence="17" id="KW-1185">Reference proteome</keyword>
<feature type="site" description="Transition state stabilizer" evidence="14">
    <location>
        <position position="14"/>
    </location>
</feature>
<evidence type="ECO:0000256" key="7">
    <source>
        <dbReference type="ARBA" id="ARBA00009789"/>
    </source>
</evidence>
<dbReference type="NCBIfam" id="TIGR00453">
    <property type="entry name" value="ispD"/>
    <property type="match status" value="1"/>
</dbReference>
<dbReference type="OrthoDB" id="9806837at2"/>
<dbReference type="InterPro" id="IPR050088">
    <property type="entry name" value="IspD/TarI_cytidylyltransf_bact"/>
</dbReference>
<comment type="catalytic activity">
    <reaction evidence="2 14">
        <text>2-C-methyl-D-erythritol 4-phosphate + CTP + H(+) = 4-CDP-2-C-methyl-D-erythritol + diphosphate</text>
        <dbReference type="Rhea" id="RHEA:13429"/>
        <dbReference type="ChEBI" id="CHEBI:15378"/>
        <dbReference type="ChEBI" id="CHEBI:33019"/>
        <dbReference type="ChEBI" id="CHEBI:37563"/>
        <dbReference type="ChEBI" id="CHEBI:57823"/>
        <dbReference type="ChEBI" id="CHEBI:58262"/>
        <dbReference type="EC" id="2.7.7.60"/>
    </reaction>
</comment>
<dbReference type="SUPFAM" id="SSF53448">
    <property type="entry name" value="Nucleotide-diphospho-sugar transferases"/>
    <property type="match status" value="1"/>
</dbReference>
<dbReference type="CDD" id="cd02516">
    <property type="entry name" value="CDP-ME_synthetase"/>
    <property type="match status" value="1"/>
</dbReference>
<comment type="cofactor">
    <cofactor evidence="3 14">
        <name>a divalent metal cation</name>
        <dbReference type="ChEBI" id="CHEBI:60240"/>
    </cofactor>
</comment>
<evidence type="ECO:0000256" key="6">
    <source>
        <dbReference type="ARBA" id="ARBA00008480"/>
    </source>
</evidence>
<feature type="binding site" evidence="14">
    <location>
        <position position="240"/>
    </location>
    <ligand>
        <name>a divalent metal cation</name>
        <dbReference type="ChEBI" id="CHEBI:60240"/>
    </ligand>
</feature>
<dbReference type="AlphaFoldDB" id="A0A1W2EYG6"/>
<dbReference type="InterPro" id="IPR020555">
    <property type="entry name" value="MECDP_synthase_CS"/>
</dbReference>
<comment type="similarity">
    <text evidence="14">In the C-terminal section; belongs to the IspF family.</text>
</comment>
<dbReference type="InterPro" id="IPR026596">
    <property type="entry name" value="IspD/F"/>
</dbReference>
<accession>A0A1W2EYG6</accession>
<reference evidence="16 17" key="1">
    <citation type="submission" date="2017-04" db="EMBL/GenBank/DDBJ databases">
        <authorList>
            <person name="Afonso C.L."/>
            <person name="Miller P.J."/>
            <person name="Scott M.A."/>
            <person name="Spackman E."/>
            <person name="Goraichik I."/>
            <person name="Dimitrov K.M."/>
            <person name="Suarez D.L."/>
            <person name="Swayne D.E."/>
        </authorList>
    </citation>
    <scope>NUCLEOTIDE SEQUENCE [LARGE SCALE GENOMIC DNA]</scope>
    <source>
        <strain evidence="16 17">DSM 5090</strain>
    </source>
</reference>
<dbReference type="NCBIfam" id="TIGR00151">
    <property type="entry name" value="ispF"/>
    <property type="match status" value="1"/>
</dbReference>
<evidence type="ECO:0000313" key="16">
    <source>
        <dbReference type="EMBL" id="SMD14248.1"/>
    </source>
</evidence>
<evidence type="ECO:0000256" key="14">
    <source>
        <dbReference type="HAMAP-Rule" id="MF_01520"/>
    </source>
</evidence>
<evidence type="ECO:0000256" key="9">
    <source>
        <dbReference type="ARBA" id="ARBA00022695"/>
    </source>
</evidence>
<keyword evidence="9 14" id="KW-0548">Nucleotidyltransferase</keyword>
<evidence type="ECO:0000256" key="11">
    <source>
        <dbReference type="ARBA" id="ARBA00023229"/>
    </source>
</evidence>
<dbReference type="InterPro" id="IPR003526">
    <property type="entry name" value="MECDP_synthase"/>
</dbReference>
<feature type="site" description="Transition state stabilizer" evidence="14">
    <location>
        <position position="21"/>
    </location>
</feature>
<evidence type="ECO:0000256" key="13">
    <source>
        <dbReference type="ARBA" id="ARBA00023268"/>
    </source>
</evidence>
<dbReference type="GO" id="GO:0008685">
    <property type="term" value="F:2-C-methyl-D-erythritol 2,4-cyclodiphosphate synthase activity"/>
    <property type="evidence" value="ECO:0007669"/>
    <property type="project" value="UniProtKB-UniRule"/>
</dbReference>
<evidence type="ECO:0000256" key="10">
    <source>
        <dbReference type="ARBA" id="ARBA00022723"/>
    </source>
</evidence>
<dbReference type="InterPro" id="IPR036571">
    <property type="entry name" value="MECDP_synthase_sf"/>
</dbReference>
<comment type="caution">
    <text evidence="14">Lacks conserved residue(s) required for the propagation of feature annotation.</text>
</comment>
<comment type="pathway">
    <text evidence="4 14">Isoprenoid biosynthesis; isopentenyl diphosphate biosynthesis via DXP pathway; isopentenyl diphosphate from 1-deoxy-D-xylulose 5-phosphate: step 4/6.</text>
</comment>
<dbReference type="HAMAP" id="MF_00107">
    <property type="entry name" value="IspF"/>
    <property type="match status" value="1"/>
</dbReference>
<comment type="similarity">
    <text evidence="14">In the N-terminal section; belongs to the IspD/TarI cytidylyltransferase family. IspD subfamily.</text>
</comment>
<dbReference type="Pfam" id="PF02542">
    <property type="entry name" value="YgbB"/>
    <property type="match status" value="1"/>
</dbReference>
<comment type="function">
    <text evidence="14">Bifunctional enzyme that catalyzes the formation of 4-diphosphocytidyl-2-C-methyl-D-erythritol from CTP and 2-C-methyl-D-erythritol 4-phosphate (MEP) (IspD), and catalyzes the conversion of 4-diphosphocytidyl-2-C-methyl-D-erythritol 2-phosphate (CDP-ME2P) to 2-C-methyl-D-erythritol 2,4-cyclodiphosphate (ME-CPP) with a corresponding release of cytidine 5-monophosphate (CMP) (IspF).</text>
</comment>
<keyword evidence="10 14" id="KW-0479">Metal-binding</keyword>
<evidence type="ECO:0000256" key="2">
    <source>
        <dbReference type="ARBA" id="ARBA00001282"/>
    </source>
</evidence>
<evidence type="ECO:0000313" key="17">
    <source>
        <dbReference type="Proteomes" id="UP000192738"/>
    </source>
</evidence>
<dbReference type="GO" id="GO:0019288">
    <property type="term" value="P:isopentenyl diphosphate biosynthetic process, methylerythritol 4-phosphate pathway"/>
    <property type="evidence" value="ECO:0007669"/>
    <property type="project" value="UniProtKB-UniRule"/>
</dbReference>
<dbReference type="HAMAP" id="MF_00108">
    <property type="entry name" value="IspD"/>
    <property type="match status" value="1"/>
</dbReference>
<keyword evidence="11 14" id="KW-0414">Isoprene biosynthesis</keyword>
<feature type="binding site" evidence="14">
    <location>
        <begin position="293"/>
        <end position="297"/>
    </location>
    <ligand>
        <name>4-CDP-2-C-methyl-D-erythritol 2-phosphate</name>
        <dbReference type="ChEBI" id="CHEBI:57919"/>
    </ligand>
</feature>
<dbReference type="PANTHER" id="PTHR32125">
    <property type="entry name" value="2-C-METHYL-D-ERYTHRITOL 4-PHOSPHATE CYTIDYLYLTRANSFERASE, CHLOROPLASTIC"/>
    <property type="match status" value="1"/>
</dbReference>
<evidence type="ECO:0000256" key="5">
    <source>
        <dbReference type="ARBA" id="ARBA00004787"/>
    </source>
</evidence>
<feature type="binding site" evidence="14">
    <location>
        <begin position="240"/>
        <end position="242"/>
    </location>
    <ligand>
        <name>4-CDP-2-C-methyl-D-erythritol 2-phosphate</name>
        <dbReference type="ChEBI" id="CHEBI:57919"/>
    </ligand>
</feature>
<feature type="site" description="Positions MEP for the nucleophilic attack" evidence="14">
    <location>
        <position position="209"/>
    </location>
</feature>
<sequence length="391" mass="41007">MVCFIIAAAGQGKRMGGGINKVFIPLLGKPVLAHTILAACAALDVGCLVVTAAAEEVDSMKLLLAELYTPVPWQVVAGGSERQHSIANALKVIPDSAEIIVVHDGARPLVEPSLFNQAVAAARQHQAAIVAVPVKDTIKSADTAGWVSGTPDRRTLWAVQTPQAFEAGLLKAAYEQAARDGYLGTDDATLVERMGVKVKVVPGNYQNIKITTPEDLSVAGILLANRQEEIGVIRSGIGYDVHRLVPERKLILGGVDIPYTLGLDGHSDADVLLHAIKDALLGAAALGDIGRHFPDTDGRYKGISSLALLGEVREILARNGYTVNNIDATIVAQKPKLAPYIARMNSNIAETLGIDVGQVNVKATTTEGLGFAGQGQGIAAYATATIIGARV</sequence>
<comment type="pathway">
    <text evidence="5 14">Isoprenoid biosynthesis; isopentenyl diphosphate biosynthesis via DXP pathway; isopentenyl diphosphate from 1-deoxy-D-xylulose 5-phosphate: step 2/6.</text>
</comment>
<feature type="domain" description="2-C-methyl-D-erythritol 2,4-cyclodiphosphate synthase" evidence="15">
    <location>
        <begin position="233"/>
        <end position="386"/>
    </location>
</feature>
<dbReference type="Proteomes" id="UP000192738">
    <property type="component" value="Unassembled WGS sequence"/>
</dbReference>
<feature type="site" description="Positions MEP for the nucleophilic attack" evidence="14">
    <location>
        <position position="153"/>
    </location>
</feature>
<feature type="binding site" evidence="14">
    <location>
        <begin position="288"/>
        <end position="290"/>
    </location>
    <ligand>
        <name>4-CDP-2-C-methyl-D-erythritol 2-phosphate</name>
        <dbReference type="ChEBI" id="CHEBI:57919"/>
    </ligand>
</feature>
<evidence type="ECO:0000256" key="12">
    <source>
        <dbReference type="ARBA" id="ARBA00023239"/>
    </source>
</evidence>
<feature type="binding site" evidence="14">
    <location>
        <begin position="364"/>
        <end position="367"/>
    </location>
    <ligand>
        <name>4-CDP-2-C-methyl-D-erythritol 2-phosphate</name>
        <dbReference type="ChEBI" id="CHEBI:57919"/>
    </ligand>
</feature>
<dbReference type="EMBL" id="FWXI01000033">
    <property type="protein sequence ID" value="SMD14248.1"/>
    <property type="molecule type" value="Genomic_DNA"/>
</dbReference>
<dbReference type="Gene3D" id="3.90.550.10">
    <property type="entry name" value="Spore Coat Polysaccharide Biosynthesis Protein SpsA, Chain A"/>
    <property type="match status" value="1"/>
</dbReference>
<feature type="binding site" evidence="14">
    <location>
        <position position="274"/>
    </location>
    <ligand>
        <name>a divalent metal cation</name>
        <dbReference type="ChEBI" id="CHEBI:60240"/>
    </ligand>
</feature>
<proteinExistence type="inferred from homology"/>
<evidence type="ECO:0000256" key="4">
    <source>
        <dbReference type="ARBA" id="ARBA00004709"/>
    </source>
</evidence>
<feature type="site" description="Transition state stabilizer" evidence="14">
    <location>
        <position position="266"/>
    </location>
</feature>
<evidence type="ECO:0000256" key="3">
    <source>
        <dbReference type="ARBA" id="ARBA00001968"/>
    </source>
</evidence>
<dbReference type="InterPro" id="IPR018294">
    <property type="entry name" value="ISPD_synthase_CS"/>
</dbReference>
<keyword evidence="12 14" id="KW-0456">Lyase</keyword>
<feature type="region of interest" description="2-C-methyl-D-erythritol 4-phosphate cytidylyltransferase" evidence="14">
    <location>
        <begin position="1"/>
        <end position="233"/>
    </location>
</feature>
<dbReference type="PROSITE" id="PS01350">
    <property type="entry name" value="ISPF"/>
    <property type="match status" value="1"/>
</dbReference>
<dbReference type="STRING" id="112901.SAMN04488500_13322"/>
<dbReference type="EC" id="2.7.7.60" evidence="14"/>
<evidence type="ECO:0000256" key="8">
    <source>
        <dbReference type="ARBA" id="ARBA00022679"/>
    </source>
</evidence>
<comment type="similarity">
    <text evidence="6">Belongs to the IspF family.</text>
</comment>
<dbReference type="Gene3D" id="3.30.1330.50">
    <property type="entry name" value="2-C-methyl-D-erythritol 2,4-cyclodiphosphate synthase"/>
    <property type="match status" value="1"/>
</dbReference>
<keyword evidence="13 14" id="KW-0511">Multifunctional enzyme</keyword>
<comment type="catalytic activity">
    <reaction evidence="1 14">
        <text>4-CDP-2-C-methyl-D-erythritol 2-phosphate = 2-C-methyl-D-erythritol 2,4-cyclic diphosphate + CMP</text>
        <dbReference type="Rhea" id="RHEA:23864"/>
        <dbReference type="ChEBI" id="CHEBI:57919"/>
        <dbReference type="ChEBI" id="CHEBI:58483"/>
        <dbReference type="ChEBI" id="CHEBI:60377"/>
        <dbReference type="EC" id="4.6.1.12"/>
    </reaction>
</comment>
<dbReference type="HAMAP" id="MF_01520">
    <property type="entry name" value="IspDF"/>
    <property type="match status" value="1"/>
</dbReference>
<evidence type="ECO:0000259" key="15">
    <source>
        <dbReference type="Pfam" id="PF02542"/>
    </source>
</evidence>
<dbReference type="GO" id="GO:0050518">
    <property type="term" value="F:2-C-methyl-D-erythritol 4-phosphate cytidylyltransferase activity"/>
    <property type="evidence" value="ECO:0007669"/>
    <property type="project" value="UniProtKB-UniRule"/>
</dbReference>
<dbReference type="SUPFAM" id="SSF69765">
    <property type="entry name" value="IpsF-like"/>
    <property type="match status" value="1"/>
</dbReference>
<dbReference type="FunFam" id="3.90.550.10:FF:000003">
    <property type="entry name" value="2-C-methyl-D-erythritol 4-phosphate cytidylyltransferase"/>
    <property type="match status" value="1"/>
</dbReference>
<feature type="region of interest" description="2-C-methyl-D-erythritol 2,4-cyclodiphosphate synthase" evidence="14">
    <location>
        <begin position="234"/>
        <end position="391"/>
    </location>
</feature>
<name>A0A1W2EYG6_9FIRM</name>
<dbReference type="PANTHER" id="PTHR32125:SF4">
    <property type="entry name" value="2-C-METHYL-D-ERYTHRITOL 4-PHOSPHATE CYTIDYLYLTRANSFERASE, CHLOROPLASTIC"/>
    <property type="match status" value="1"/>
</dbReference>
<protein>
    <recommendedName>
        <fullName evidence="14">Bifunctional enzyme IspD/IspF</fullName>
    </recommendedName>
    <domain>
        <recommendedName>
            <fullName evidence="14">2-C-methyl-D-erythritol 4-phosphate cytidylyltransferase</fullName>
            <ecNumber evidence="14">2.7.7.60</ecNumber>
        </recommendedName>
        <alternativeName>
            <fullName evidence="14">4-diphosphocytidyl-2C-methyl-D-erythritol synthase</fullName>
        </alternativeName>
        <alternativeName>
            <fullName evidence="14">MEP cytidylyltransferase</fullName>
            <shortName evidence="14">MCT</shortName>
        </alternativeName>
    </domain>
    <domain>
        <recommendedName>
            <fullName evidence="14">2-C-methyl-D-erythritol 2,4-cyclodiphosphate synthase</fullName>
            <shortName evidence="14">MECDP-synthase</shortName>
            <shortName evidence="14">MECPP-synthase</shortName>
            <shortName evidence="14">MECPS</shortName>
            <ecNumber evidence="14">4.6.1.12</ecNumber>
        </recommendedName>
    </domain>
</protein>
<evidence type="ECO:0000256" key="1">
    <source>
        <dbReference type="ARBA" id="ARBA00000200"/>
    </source>
</evidence>
<dbReference type="CDD" id="cd00554">
    <property type="entry name" value="MECDP_synthase"/>
    <property type="match status" value="1"/>
</dbReference>
<feature type="binding site" evidence="14">
    <location>
        <position position="371"/>
    </location>
    <ligand>
        <name>4-CDP-2-C-methyl-D-erythritol 2-phosphate</name>
        <dbReference type="ChEBI" id="CHEBI:57919"/>
    </ligand>
</feature>
<dbReference type="InterPro" id="IPR029044">
    <property type="entry name" value="Nucleotide-diphossugar_trans"/>
</dbReference>
<feature type="site" description="Transition state stabilizer" evidence="14">
    <location>
        <position position="365"/>
    </location>
</feature>
<dbReference type="UniPathway" id="UPA00056">
    <property type="reaction ID" value="UER00093"/>
</dbReference>
<organism evidence="16 17">
    <name type="scientific">Sporomusa malonica</name>
    <dbReference type="NCBI Taxonomy" id="112901"/>
    <lineage>
        <taxon>Bacteria</taxon>
        <taxon>Bacillati</taxon>
        <taxon>Bacillota</taxon>
        <taxon>Negativicutes</taxon>
        <taxon>Selenomonadales</taxon>
        <taxon>Sporomusaceae</taxon>
        <taxon>Sporomusa</taxon>
    </lineage>
</organism>
<gene>
    <name evidence="14" type="primary">ispDF</name>
    <name evidence="16" type="ORF">SAMN04488500_13322</name>
</gene>
<feature type="binding site" evidence="14">
    <location>
        <begin position="266"/>
        <end position="267"/>
    </location>
    <ligand>
        <name>4-CDP-2-C-methyl-D-erythritol 2-phosphate</name>
        <dbReference type="ChEBI" id="CHEBI:57919"/>
    </ligand>
</feature>
<dbReference type="GO" id="GO:0016114">
    <property type="term" value="P:terpenoid biosynthetic process"/>
    <property type="evidence" value="ECO:0007669"/>
    <property type="project" value="InterPro"/>
</dbReference>
<keyword evidence="8 14" id="KW-0808">Transferase</keyword>
<dbReference type="GO" id="GO:0046872">
    <property type="term" value="F:metal ion binding"/>
    <property type="evidence" value="ECO:0007669"/>
    <property type="project" value="UniProtKB-KW"/>
</dbReference>
<dbReference type="EC" id="4.6.1.12" evidence="14"/>
<dbReference type="PROSITE" id="PS01295">
    <property type="entry name" value="ISPD"/>
    <property type="match status" value="1"/>
</dbReference>
<dbReference type="FunFam" id="3.30.1330.50:FF:000001">
    <property type="entry name" value="2-C-methyl-D-erythritol 2,4-cyclodiphosphate synthase"/>
    <property type="match status" value="1"/>
</dbReference>
<dbReference type="InterPro" id="IPR034683">
    <property type="entry name" value="IspD/TarI"/>
</dbReference>
<dbReference type="Pfam" id="PF01128">
    <property type="entry name" value="IspD"/>
    <property type="match status" value="1"/>
</dbReference>
<dbReference type="InterPro" id="IPR001228">
    <property type="entry name" value="IspD"/>
</dbReference>
<feature type="binding site" evidence="14">
    <location>
        <position position="242"/>
    </location>
    <ligand>
        <name>a divalent metal cation</name>
        <dbReference type="ChEBI" id="CHEBI:60240"/>
    </ligand>
</feature>